<dbReference type="Gene3D" id="2.60.120.10">
    <property type="entry name" value="Jelly Rolls"/>
    <property type="match status" value="1"/>
</dbReference>
<dbReference type="InterPro" id="IPR036388">
    <property type="entry name" value="WH-like_DNA-bd_sf"/>
</dbReference>
<evidence type="ECO:0000313" key="5">
    <source>
        <dbReference type="EMBL" id="SFM57245.1"/>
    </source>
</evidence>
<dbReference type="EMBL" id="FOTK01000038">
    <property type="protein sequence ID" value="SFM57245.1"/>
    <property type="molecule type" value="Genomic_DNA"/>
</dbReference>
<dbReference type="Proteomes" id="UP000199048">
    <property type="component" value="Unassembled WGS sequence"/>
</dbReference>
<dbReference type="GO" id="GO:0003677">
    <property type="term" value="F:DNA binding"/>
    <property type="evidence" value="ECO:0007669"/>
    <property type="project" value="UniProtKB-KW"/>
</dbReference>
<dbReference type="Gene3D" id="1.10.10.10">
    <property type="entry name" value="Winged helix-like DNA-binding domain superfamily/Winged helix DNA-binding domain"/>
    <property type="match status" value="1"/>
</dbReference>
<evidence type="ECO:0000256" key="3">
    <source>
        <dbReference type="ARBA" id="ARBA00023163"/>
    </source>
</evidence>
<name>A0A1I4RYC4_9HYPH</name>
<dbReference type="SUPFAM" id="SSF51206">
    <property type="entry name" value="cAMP-binding domain-like"/>
    <property type="match status" value="1"/>
</dbReference>
<dbReference type="GO" id="GO:0016301">
    <property type="term" value="F:kinase activity"/>
    <property type="evidence" value="ECO:0007669"/>
    <property type="project" value="UniProtKB-KW"/>
</dbReference>
<accession>A0A1I4RYC4</accession>
<dbReference type="PROSITE" id="PS50042">
    <property type="entry name" value="CNMP_BINDING_3"/>
    <property type="match status" value="1"/>
</dbReference>
<dbReference type="Pfam" id="PF13545">
    <property type="entry name" value="HTH_Crp_2"/>
    <property type="match status" value="1"/>
</dbReference>
<gene>
    <name evidence="5" type="ORF">SAMN05192568_103865</name>
</gene>
<evidence type="ECO:0000256" key="2">
    <source>
        <dbReference type="ARBA" id="ARBA00023125"/>
    </source>
</evidence>
<dbReference type="InterPro" id="IPR014710">
    <property type="entry name" value="RmlC-like_jellyroll"/>
</dbReference>
<dbReference type="PANTHER" id="PTHR24567:SF74">
    <property type="entry name" value="HTH-TYPE TRANSCRIPTIONAL REGULATOR ARCR"/>
    <property type="match status" value="1"/>
</dbReference>
<feature type="domain" description="Cyclic nucleotide-binding" evidence="4">
    <location>
        <begin position="13"/>
        <end position="92"/>
    </location>
</feature>
<keyword evidence="3" id="KW-0804">Transcription</keyword>
<dbReference type="RefSeq" id="WP_092045255.1">
    <property type="nucleotide sequence ID" value="NZ_FOTK01000038.1"/>
</dbReference>
<dbReference type="InterPro" id="IPR018490">
    <property type="entry name" value="cNMP-bd_dom_sf"/>
</dbReference>
<dbReference type="AlphaFoldDB" id="A0A1I4RYC4"/>
<keyword evidence="1" id="KW-0805">Transcription regulation</keyword>
<dbReference type="SUPFAM" id="SSF46785">
    <property type="entry name" value="Winged helix' DNA-binding domain"/>
    <property type="match status" value="1"/>
</dbReference>
<evidence type="ECO:0000313" key="6">
    <source>
        <dbReference type="Proteomes" id="UP000199048"/>
    </source>
</evidence>
<dbReference type="GO" id="GO:0003700">
    <property type="term" value="F:DNA-binding transcription factor activity"/>
    <property type="evidence" value="ECO:0007669"/>
    <property type="project" value="TreeGrafter"/>
</dbReference>
<sequence>MAPLQQPDVRNKLLAGLSPEDFASLQSALRLEPMQLRQVLIPAHSAIEVIYFPEEGFVSITADGAHGRVEIGLVGREGVVGAGPTLLGDDRSPHTHFVQMAGHMLSIDAEVLRAAFERLPSLRRLIHRYIQAQHVQTAQTAFANARGTTPTRLARWLLMCHDRIDGDMVTVTHEFMSFMLGVERPGVTAALRSLETDGLVRKHRGRVEILDRDGLLDLAGDSYGGAEAEYARLIEGRPEPID</sequence>
<dbReference type="STRING" id="582667.SAMN05192568_103865"/>
<reference evidence="6" key="1">
    <citation type="submission" date="2016-10" db="EMBL/GenBank/DDBJ databases">
        <authorList>
            <person name="Varghese N."/>
            <person name="Submissions S."/>
        </authorList>
    </citation>
    <scope>NUCLEOTIDE SEQUENCE [LARGE SCALE GENOMIC DNA]</scope>
    <source>
        <strain evidence="6">BL36</strain>
    </source>
</reference>
<dbReference type="InterPro" id="IPR050397">
    <property type="entry name" value="Env_Response_Regulators"/>
</dbReference>
<dbReference type="InterPro" id="IPR012318">
    <property type="entry name" value="HTH_CRP"/>
</dbReference>
<dbReference type="PANTHER" id="PTHR24567">
    <property type="entry name" value="CRP FAMILY TRANSCRIPTIONAL REGULATORY PROTEIN"/>
    <property type="match status" value="1"/>
</dbReference>
<dbReference type="InterPro" id="IPR036390">
    <property type="entry name" value="WH_DNA-bd_sf"/>
</dbReference>
<keyword evidence="5" id="KW-0418">Kinase</keyword>
<keyword evidence="2" id="KW-0238">DNA-binding</keyword>
<dbReference type="InterPro" id="IPR000595">
    <property type="entry name" value="cNMP-bd_dom"/>
</dbReference>
<dbReference type="CDD" id="cd00038">
    <property type="entry name" value="CAP_ED"/>
    <property type="match status" value="1"/>
</dbReference>
<organism evidence="5 6">
    <name type="scientific">Methylobacterium pseudosasicola</name>
    <dbReference type="NCBI Taxonomy" id="582667"/>
    <lineage>
        <taxon>Bacteria</taxon>
        <taxon>Pseudomonadati</taxon>
        <taxon>Pseudomonadota</taxon>
        <taxon>Alphaproteobacteria</taxon>
        <taxon>Hyphomicrobiales</taxon>
        <taxon>Methylobacteriaceae</taxon>
        <taxon>Methylobacterium</taxon>
    </lineage>
</organism>
<keyword evidence="6" id="KW-1185">Reference proteome</keyword>
<dbReference type="OrthoDB" id="7506088at2"/>
<evidence type="ECO:0000259" key="4">
    <source>
        <dbReference type="PROSITE" id="PS50042"/>
    </source>
</evidence>
<proteinExistence type="predicted"/>
<evidence type="ECO:0000256" key="1">
    <source>
        <dbReference type="ARBA" id="ARBA00023015"/>
    </source>
</evidence>
<dbReference type="GO" id="GO:0005829">
    <property type="term" value="C:cytosol"/>
    <property type="evidence" value="ECO:0007669"/>
    <property type="project" value="TreeGrafter"/>
</dbReference>
<keyword evidence="5" id="KW-0808">Transferase</keyword>
<protein>
    <submittedName>
        <fullName evidence="5">cAMP-binding domain of CRP or a regulatory subunit of cAMP-dependent protein kinases</fullName>
    </submittedName>
</protein>